<name>A0A1C3RHB4_9PROT</name>
<dbReference type="SUPFAM" id="SSF56214">
    <property type="entry name" value="4'-phosphopantetheinyl transferase"/>
    <property type="match status" value="2"/>
</dbReference>
<dbReference type="AlphaFoldDB" id="A0A1C3RHB4"/>
<dbReference type="GO" id="GO:0008897">
    <property type="term" value="F:holo-[acyl-carrier-protein] synthase activity"/>
    <property type="evidence" value="ECO:0007669"/>
    <property type="project" value="InterPro"/>
</dbReference>
<dbReference type="GO" id="GO:0005829">
    <property type="term" value="C:cytosol"/>
    <property type="evidence" value="ECO:0007669"/>
    <property type="project" value="TreeGrafter"/>
</dbReference>
<dbReference type="PANTHER" id="PTHR12215:SF10">
    <property type="entry name" value="L-AMINOADIPATE-SEMIALDEHYDE DEHYDROGENASE-PHOSPHOPANTETHEINYL TRANSFERASE"/>
    <property type="match status" value="1"/>
</dbReference>
<protein>
    <recommendedName>
        <fullName evidence="4">4'-phosphopantetheinyl transferase domain-containing protein</fullName>
    </recommendedName>
</protein>
<evidence type="ECO:0000313" key="3">
    <source>
        <dbReference type="Proteomes" id="UP000231658"/>
    </source>
</evidence>
<sequence>MSYLSLSDPTTHEFIEKWCAQEDYDYALKFKKKQRQEQSLAGRCLVRMLYSCFWATTECDLKIIVGENGEPLIRSHLQSMPLWVSISHSNDFVCAVLSDHCPVGVDSEYIKANRDITTLVHKLYSSFKGSEISAYKFWTLNEAYGKAKGVGVDFSQADSIYQAISLAYDSGNSYSFRTIMIGDYVTSVYCL</sequence>
<dbReference type="Proteomes" id="UP000231658">
    <property type="component" value="Unassembled WGS sequence"/>
</dbReference>
<reference evidence="2 3" key="1">
    <citation type="submission" date="2016-07" db="EMBL/GenBank/DDBJ databases">
        <authorList>
            <person name="Lefevre C.T."/>
        </authorList>
    </citation>
    <scope>NUCLEOTIDE SEQUENCE [LARGE SCALE GENOMIC DNA]</scope>
    <source>
        <strain evidence="2">PR1</strain>
    </source>
</reference>
<keyword evidence="1" id="KW-0808">Transferase</keyword>
<dbReference type="GO" id="GO:0019878">
    <property type="term" value="P:lysine biosynthetic process via aminoadipic acid"/>
    <property type="evidence" value="ECO:0007669"/>
    <property type="project" value="TreeGrafter"/>
</dbReference>
<dbReference type="Gene3D" id="3.90.470.20">
    <property type="entry name" value="4'-phosphopantetheinyl transferase domain"/>
    <property type="match status" value="1"/>
</dbReference>
<evidence type="ECO:0000256" key="1">
    <source>
        <dbReference type="ARBA" id="ARBA00022679"/>
    </source>
</evidence>
<keyword evidence="3" id="KW-1185">Reference proteome</keyword>
<dbReference type="InterPro" id="IPR050559">
    <property type="entry name" value="P-Pant_transferase_sf"/>
</dbReference>
<gene>
    <name evidence="2" type="ORF">MTBPR1_30031</name>
</gene>
<proteinExistence type="predicted"/>
<evidence type="ECO:0000313" key="2">
    <source>
        <dbReference type="EMBL" id="SCA56661.1"/>
    </source>
</evidence>
<evidence type="ECO:0008006" key="4">
    <source>
        <dbReference type="Google" id="ProtNLM"/>
    </source>
</evidence>
<dbReference type="GO" id="GO:0000287">
    <property type="term" value="F:magnesium ion binding"/>
    <property type="evidence" value="ECO:0007669"/>
    <property type="project" value="InterPro"/>
</dbReference>
<dbReference type="InterPro" id="IPR037143">
    <property type="entry name" value="4-PPantetheinyl_Trfase_dom_sf"/>
</dbReference>
<accession>A0A1C3RHB4</accession>
<dbReference type="STRING" id="1867952.MTBPR1_30031"/>
<dbReference type="PANTHER" id="PTHR12215">
    <property type="entry name" value="PHOSPHOPANTETHEINE TRANSFERASE"/>
    <property type="match status" value="1"/>
</dbReference>
<dbReference type="EMBL" id="FLYE01000023">
    <property type="protein sequence ID" value="SCA56661.1"/>
    <property type="molecule type" value="Genomic_DNA"/>
</dbReference>
<organism evidence="2 3">
    <name type="scientific">Candidatus Terasakiella magnetica</name>
    <dbReference type="NCBI Taxonomy" id="1867952"/>
    <lineage>
        <taxon>Bacteria</taxon>
        <taxon>Pseudomonadati</taxon>
        <taxon>Pseudomonadota</taxon>
        <taxon>Alphaproteobacteria</taxon>
        <taxon>Rhodospirillales</taxon>
        <taxon>Terasakiellaceae</taxon>
        <taxon>Terasakiella</taxon>
    </lineage>
</organism>